<dbReference type="GO" id="GO:0009507">
    <property type="term" value="C:chloroplast"/>
    <property type="evidence" value="ECO:0007669"/>
    <property type="project" value="TreeGrafter"/>
</dbReference>
<proteinExistence type="predicted"/>
<dbReference type="PANTHER" id="PTHR36374">
    <property type="entry name" value="OS01G0969000 PROTEIN"/>
    <property type="match status" value="1"/>
</dbReference>
<evidence type="ECO:0000313" key="3">
    <source>
        <dbReference type="Proteomes" id="UP000807159"/>
    </source>
</evidence>
<evidence type="ECO:0000313" key="2">
    <source>
        <dbReference type="EMBL" id="KAH8497413.1"/>
    </source>
</evidence>
<dbReference type="Proteomes" id="UP000807159">
    <property type="component" value="Chromosome 10"/>
</dbReference>
<reference evidence="2" key="1">
    <citation type="journal article" date="2021" name="J. Hered.">
        <title>Genome Assembly of Salicaceae Populus deltoides (Eastern Cottonwood) I-69 Based on Nanopore Sequencing and Hi-C Technologies.</title>
        <authorList>
            <person name="Bai S."/>
            <person name="Wu H."/>
            <person name="Zhang J."/>
            <person name="Pan Z."/>
            <person name="Zhao W."/>
            <person name="Li Z."/>
            <person name="Tong C."/>
        </authorList>
    </citation>
    <scope>NUCLEOTIDE SEQUENCE</scope>
    <source>
        <tissue evidence="2">Leaf</tissue>
    </source>
</reference>
<comment type="caution">
    <text evidence="2">The sequence shown here is derived from an EMBL/GenBank/DDBJ whole genome shotgun (WGS) entry which is preliminary data.</text>
</comment>
<dbReference type="PANTHER" id="PTHR36374:SF1">
    <property type="entry name" value="OS01G0969000 PROTEIN"/>
    <property type="match status" value="1"/>
</dbReference>
<evidence type="ECO:0000256" key="1">
    <source>
        <dbReference type="SAM" id="MobiDB-lite"/>
    </source>
</evidence>
<protein>
    <submittedName>
        <fullName evidence="2">Uncharacterized protein</fullName>
    </submittedName>
</protein>
<dbReference type="AlphaFoldDB" id="A0A8T2XX35"/>
<gene>
    <name evidence="2" type="ORF">H0E87_019909</name>
</gene>
<name>A0A8T2XX35_POPDE</name>
<dbReference type="EMBL" id="JACEGQ020000010">
    <property type="protein sequence ID" value="KAH8497413.1"/>
    <property type="molecule type" value="Genomic_DNA"/>
</dbReference>
<accession>A0A8T2XX35</accession>
<feature type="region of interest" description="Disordered" evidence="1">
    <location>
        <begin position="117"/>
        <end position="140"/>
    </location>
</feature>
<sequence>MAENNKARSKKDGQEKEPRSLFLVFRRFEFKFPPIFNLSPKADVDAIKLEEKEKITGNKPADVVKFSDPKPLAPPPLKVEVEEPEIKHPLILLPVYALGGFIVLKWIWARWQERNERDKKASSDDNQSNDDGYQSPADEE</sequence>
<keyword evidence="3" id="KW-1185">Reference proteome</keyword>
<organism evidence="2 3">
    <name type="scientific">Populus deltoides</name>
    <name type="common">Eastern poplar</name>
    <name type="synonym">Eastern cottonwood</name>
    <dbReference type="NCBI Taxonomy" id="3696"/>
    <lineage>
        <taxon>Eukaryota</taxon>
        <taxon>Viridiplantae</taxon>
        <taxon>Streptophyta</taxon>
        <taxon>Embryophyta</taxon>
        <taxon>Tracheophyta</taxon>
        <taxon>Spermatophyta</taxon>
        <taxon>Magnoliopsida</taxon>
        <taxon>eudicotyledons</taxon>
        <taxon>Gunneridae</taxon>
        <taxon>Pentapetalae</taxon>
        <taxon>rosids</taxon>
        <taxon>fabids</taxon>
        <taxon>Malpighiales</taxon>
        <taxon>Salicaceae</taxon>
        <taxon>Saliceae</taxon>
        <taxon>Populus</taxon>
    </lineage>
</organism>